<dbReference type="AlphaFoldDB" id="A0A8J6NFC1"/>
<reference evidence="3 4" key="1">
    <citation type="submission" date="2020-08" db="EMBL/GenBank/DDBJ databases">
        <title>Bridging the membrane lipid divide: bacteria of the FCB group superphylum have the potential to synthesize archaeal ether lipids.</title>
        <authorList>
            <person name="Villanueva L."/>
            <person name="Von Meijenfeldt F.A.B."/>
            <person name="Westbye A.B."/>
            <person name="Yadav S."/>
            <person name="Hopmans E.C."/>
            <person name="Dutilh B.E."/>
            <person name="Sinninghe Damste J.S."/>
        </authorList>
    </citation>
    <scope>NUCLEOTIDE SEQUENCE [LARGE SCALE GENOMIC DNA]</scope>
    <source>
        <strain evidence="3">NIOZ-UU47</strain>
    </source>
</reference>
<sequence length="79" mass="8511">MINGDSSGDYPQKKNGSADFLERKTHTIASLAAGVAHEINTPLSAILQSLQVIEMGISPDYSHSSLCHEFNHNSVSTIQ</sequence>
<evidence type="ECO:0000256" key="1">
    <source>
        <dbReference type="ARBA" id="ARBA00000085"/>
    </source>
</evidence>
<organism evidence="3 4">
    <name type="scientific">Candidatus Desulfobia pelagia</name>
    <dbReference type="NCBI Taxonomy" id="2841692"/>
    <lineage>
        <taxon>Bacteria</taxon>
        <taxon>Pseudomonadati</taxon>
        <taxon>Thermodesulfobacteriota</taxon>
        <taxon>Desulfobulbia</taxon>
        <taxon>Desulfobulbales</taxon>
        <taxon>Desulfobulbaceae</taxon>
        <taxon>Candidatus Desulfobia</taxon>
    </lineage>
</organism>
<proteinExistence type="predicted"/>
<accession>A0A8J6NFC1</accession>
<dbReference type="GO" id="GO:0000155">
    <property type="term" value="F:phosphorelay sensor kinase activity"/>
    <property type="evidence" value="ECO:0007669"/>
    <property type="project" value="InterPro"/>
</dbReference>
<dbReference type="EMBL" id="JACNJZ010000147">
    <property type="protein sequence ID" value="MBC8318310.1"/>
    <property type="molecule type" value="Genomic_DNA"/>
</dbReference>
<protein>
    <recommendedName>
        <fullName evidence="2">histidine kinase</fullName>
        <ecNumber evidence="2">2.7.13.3</ecNumber>
    </recommendedName>
</protein>
<dbReference type="SUPFAM" id="SSF47384">
    <property type="entry name" value="Homodimeric domain of signal transducing histidine kinase"/>
    <property type="match status" value="1"/>
</dbReference>
<evidence type="ECO:0000256" key="2">
    <source>
        <dbReference type="ARBA" id="ARBA00012438"/>
    </source>
</evidence>
<name>A0A8J6NFC1_9BACT</name>
<dbReference type="InterPro" id="IPR036097">
    <property type="entry name" value="HisK_dim/P_sf"/>
</dbReference>
<dbReference type="EC" id="2.7.13.3" evidence="2"/>
<dbReference type="CDD" id="cd00082">
    <property type="entry name" value="HisKA"/>
    <property type="match status" value="1"/>
</dbReference>
<dbReference type="Proteomes" id="UP000614424">
    <property type="component" value="Unassembled WGS sequence"/>
</dbReference>
<comment type="caution">
    <text evidence="3">The sequence shown here is derived from an EMBL/GenBank/DDBJ whole genome shotgun (WGS) entry which is preliminary data.</text>
</comment>
<evidence type="ECO:0000313" key="4">
    <source>
        <dbReference type="Proteomes" id="UP000614424"/>
    </source>
</evidence>
<gene>
    <name evidence="3" type="ORF">H8E41_10425</name>
</gene>
<dbReference type="InterPro" id="IPR003661">
    <property type="entry name" value="HisK_dim/P_dom"/>
</dbReference>
<comment type="catalytic activity">
    <reaction evidence="1">
        <text>ATP + protein L-histidine = ADP + protein N-phospho-L-histidine.</text>
        <dbReference type="EC" id="2.7.13.3"/>
    </reaction>
</comment>
<evidence type="ECO:0000313" key="3">
    <source>
        <dbReference type="EMBL" id="MBC8318310.1"/>
    </source>
</evidence>
<dbReference type="Gene3D" id="1.10.287.130">
    <property type="match status" value="1"/>
</dbReference>